<reference evidence="4" key="2">
    <citation type="submission" date="2023-06" db="EMBL/GenBank/DDBJ databases">
        <authorList>
            <consortium name="Lawrence Berkeley National Laboratory"/>
            <person name="Haridas S."/>
            <person name="Hensen N."/>
            <person name="Bonometti L."/>
            <person name="Westerberg I."/>
            <person name="Brannstrom I.O."/>
            <person name="Guillou S."/>
            <person name="Cros-Aarteil S."/>
            <person name="Calhoun S."/>
            <person name="Kuo A."/>
            <person name="Mondo S."/>
            <person name="Pangilinan J."/>
            <person name="Riley R."/>
            <person name="Labutti K."/>
            <person name="Andreopoulos B."/>
            <person name="Lipzen A."/>
            <person name="Chen C."/>
            <person name="Yanf M."/>
            <person name="Daum C."/>
            <person name="Ng V."/>
            <person name="Clum A."/>
            <person name="Steindorff A."/>
            <person name="Ohm R."/>
            <person name="Martin F."/>
            <person name="Silar P."/>
            <person name="Natvig D."/>
            <person name="Lalanne C."/>
            <person name="Gautier V."/>
            <person name="Ament-Velasquez S.L."/>
            <person name="Kruys A."/>
            <person name="Hutchinson M.I."/>
            <person name="Powell A.J."/>
            <person name="Barry K."/>
            <person name="Miller A.N."/>
            <person name="Grigoriev I.V."/>
            <person name="Debuchy R."/>
            <person name="Gladieux P."/>
            <person name="Thoren M.H."/>
            <person name="Johannesson H."/>
        </authorList>
    </citation>
    <scope>NUCLEOTIDE SEQUENCE</scope>
    <source>
        <strain evidence="4">CBS 118394</strain>
    </source>
</reference>
<feature type="repeat" description="ANK" evidence="3">
    <location>
        <begin position="148"/>
        <end position="180"/>
    </location>
</feature>
<dbReference type="PANTHER" id="PTHR24173">
    <property type="entry name" value="ANKYRIN REPEAT CONTAINING"/>
    <property type="match status" value="1"/>
</dbReference>
<dbReference type="Pfam" id="PF00023">
    <property type="entry name" value="Ank"/>
    <property type="match status" value="1"/>
</dbReference>
<dbReference type="SMART" id="SM00248">
    <property type="entry name" value="ANK"/>
    <property type="match status" value="8"/>
</dbReference>
<accession>A0AAE0HZF1</accession>
<feature type="repeat" description="ANK" evidence="3">
    <location>
        <begin position="77"/>
        <end position="114"/>
    </location>
</feature>
<dbReference type="Proteomes" id="UP001283341">
    <property type="component" value="Unassembled WGS sequence"/>
</dbReference>
<dbReference type="PROSITE" id="PS50088">
    <property type="entry name" value="ANK_REPEAT"/>
    <property type="match status" value="6"/>
</dbReference>
<dbReference type="Pfam" id="PF13637">
    <property type="entry name" value="Ank_4"/>
    <property type="match status" value="1"/>
</dbReference>
<protein>
    <submittedName>
        <fullName evidence="4">Ankyrin repeat-containing domain protein</fullName>
    </submittedName>
</protein>
<proteinExistence type="predicted"/>
<gene>
    <name evidence="4" type="ORF">B0H66DRAFT_592061</name>
</gene>
<dbReference type="PRINTS" id="PR01415">
    <property type="entry name" value="ANKYRIN"/>
</dbReference>
<dbReference type="Gene3D" id="1.25.40.20">
    <property type="entry name" value="Ankyrin repeat-containing domain"/>
    <property type="match status" value="2"/>
</dbReference>
<sequence length="331" mass="36428">MVRIFSWQRLLSVVCRTGNLRAVRSLLRWPPLTRPALEATNSHGETPLMTAVNAGHIPIVEVLLSQGADVNASRASDRWTPLHFATAHCHKKGADLLLSQLLINRGAAVNTGNDEGLPPLFFAIIKERAPMVRFLVSVGADINARDRSGQSMLCLAVKYASENMVRLLLELGAKFDVRNTIGKTELGYAIKQGRENVARMLLDKGANGNNRDQFQMTPLFYAARNGRVDMMELLLEQRPGTDFDARDVFRMTPLAHAALSARFEAVMFLLRKGANIDNANKGARTLLCVAASKGREGVVRWLLERWANHARVALLERVGDAGAGHCQGRAS</sequence>
<dbReference type="InterPro" id="IPR002110">
    <property type="entry name" value="Ankyrin_rpt"/>
</dbReference>
<comment type="caution">
    <text evidence="4">The sequence shown here is derived from an EMBL/GenBank/DDBJ whole genome shotgun (WGS) entry which is preliminary data.</text>
</comment>
<dbReference type="PANTHER" id="PTHR24173:SF74">
    <property type="entry name" value="ANKYRIN REPEAT DOMAIN-CONTAINING PROTEIN 16"/>
    <property type="match status" value="1"/>
</dbReference>
<keyword evidence="2 3" id="KW-0040">ANK repeat</keyword>
<dbReference type="InterPro" id="IPR036770">
    <property type="entry name" value="Ankyrin_rpt-contain_sf"/>
</dbReference>
<evidence type="ECO:0000256" key="2">
    <source>
        <dbReference type="ARBA" id="ARBA00023043"/>
    </source>
</evidence>
<keyword evidence="5" id="KW-1185">Reference proteome</keyword>
<reference evidence="4" key="1">
    <citation type="journal article" date="2023" name="Mol. Phylogenet. Evol.">
        <title>Genome-scale phylogeny and comparative genomics of the fungal order Sordariales.</title>
        <authorList>
            <person name="Hensen N."/>
            <person name="Bonometti L."/>
            <person name="Westerberg I."/>
            <person name="Brannstrom I.O."/>
            <person name="Guillou S."/>
            <person name="Cros-Aarteil S."/>
            <person name="Calhoun S."/>
            <person name="Haridas S."/>
            <person name="Kuo A."/>
            <person name="Mondo S."/>
            <person name="Pangilinan J."/>
            <person name="Riley R."/>
            <person name="LaButti K."/>
            <person name="Andreopoulos B."/>
            <person name="Lipzen A."/>
            <person name="Chen C."/>
            <person name="Yan M."/>
            <person name="Daum C."/>
            <person name="Ng V."/>
            <person name="Clum A."/>
            <person name="Steindorff A."/>
            <person name="Ohm R.A."/>
            <person name="Martin F."/>
            <person name="Silar P."/>
            <person name="Natvig D.O."/>
            <person name="Lalanne C."/>
            <person name="Gautier V."/>
            <person name="Ament-Velasquez S.L."/>
            <person name="Kruys A."/>
            <person name="Hutchinson M.I."/>
            <person name="Powell A.J."/>
            <person name="Barry K."/>
            <person name="Miller A.N."/>
            <person name="Grigoriev I.V."/>
            <person name="Debuchy R."/>
            <person name="Gladieux P."/>
            <person name="Hiltunen Thoren M."/>
            <person name="Johannesson H."/>
        </authorList>
    </citation>
    <scope>NUCLEOTIDE SEQUENCE</scope>
    <source>
        <strain evidence="4">CBS 118394</strain>
    </source>
</reference>
<evidence type="ECO:0000313" key="5">
    <source>
        <dbReference type="Proteomes" id="UP001283341"/>
    </source>
</evidence>
<dbReference type="AlphaFoldDB" id="A0AAE0HZF1"/>
<feature type="repeat" description="ANK" evidence="3">
    <location>
        <begin position="181"/>
        <end position="213"/>
    </location>
</feature>
<dbReference type="EMBL" id="JAUEDM010000005">
    <property type="protein sequence ID" value="KAK3315758.1"/>
    <property type="molecule type" value="Genomic_DNA"/>
</dbReference>
<dbReference type="SUPFAM" id="SSF48403">
    <property type="entry name" value="Ankyrin repeat"/>
    <property type="match status" value="1"/>
</dbReference>
<evidence type="ECO:0000256" key="3">
    <source>
        <dbReference type="PROSITE-ProRule" id="PRU00023"/>
    </source>
</evidence>
<feature type="repeat" description="ANK" evidence="3">
    <location>
        <begin position="43"/>
        <end position="75"/>
    </location>
</feature>
<feature type="repeat" description="ANK" evidence="3">
    <location>
        <begin position="249"/>
        <end position="281"/>
    </location>
</feature>
<feature type="repeat" description="ANK" evidence="3">
    <location>
        <begin position="115"/>
        <end position="147"/>
    </location>
</feature>
<keyword evidence="1" id="KW-0677">Repeat</keyword>
<evidence type="ECO:0000256" key="1">
    <source>
        <dbReference type="ARBA" id="ARBA00022737"/>
    </source>
</evidence>
<organism evidence="4 5">
    <name type="scientific">Apodospora peruviana</name>
    <dbReference type="NCBI Taxonomy" id="516989"/>
    <lineage>
        <taxon>Eukaryota</taxon>
        <taxon>Fungi</taxon>
        <taxon>Dikarya</taxon>
        <taxon>Ascomycota</taxon>
        <taxon>Pezizomycotina</taxon>
        <taxon>Sordariomycetes</taxon>
        <taxon>Sordariomycetidae</taxon>
        <taxon>Sordariales</taxon>
        <taxon>Lasiosphaeriaceae</taxon>
        <taxon>Apodospora</taxon>
    </lineage>
</organism>
<dbReference type="Pfam" id="PF12796">
    <property type="entry name" value="Ank_2"/>
    <property type="match status" value="2"/>
</dbReference>
<name>A0AAE0HZF1_9PEZI</name>
<dbReference type="PROSITE" id="PS50297">
    <property type="entry name" value="ANK_REP_REGION"/>
    <property type="match status" value="4"/>
</dbReference>
<evidence type="ECO:0000313" key="4">
    <source>
        <dbReference type="EMBL" id="KAK3315758.1"/>
    </source>
</evidence>